<proteinExistence type="predicted"/>
<dbReference type="AlphaFoldDB" id="A0A4R5X787"/>
<dbReference type="PANTHER" id="PTHR43383">
    <property type="entry name" value="NODULIN 6"/>
    <property type="match status" value="1"/>
</dbReference>
<feature type="domain" description="Amidohydrolase-related" evidence="1">
    <location>
        <begin position="154"/>
        <end position="391"/>
    </location>
</feature>
<name>A0A4R5X787_9MYCO</name>
<dbReference type="Pfam" id="PF04909">
    <property type="entry name" value="Amidohydro_2"/>
    <property type="match status" value="1"/>
</dbReference>
<dbReference type="GO" id="GO:0016787">
    <property type="term" value="F:hydrolase activity"/>
    <property type="evidence" value="ECO:0007669"/>
    <property type="project" value="UniProtKB-KW"/>
</dbReference>
<evidence type="ECO:0000259" key="1">
    <source>
        <dbReference type="Pfam" id="PF04909"/>
    </source>
</evidence>
<dbReference type="SUPFAM" id="SSF51556">
    <property type="entry name" value="Metallo-dependent hydrolases"/>
    <property type="match status" value="1"/>
</dbReference>
<comment type="caution">
    <text evidence="2">The sequence shown here is derived from an EMBL/GenBank/DDBJ whole genome shotgun (WGS) entry which is preliminary data.</text>
</comment>
<evidence type="ECO:0000313" key="3">
    <source>
        <dbReference type="Proteomes" id="UP000294952"/>
    </source>
</evidence>
<accession>A0A4R5X787</accession>
<dbReference type="Proteomes" id="UP000294952">
    <property type="component" value="Unassembled WGS sequence"/>
</dbReference>
<protein>
    <submittedName>
        <fullName evidence="2">Amidohydrolase</fullName>
    </submittedName>
</protein>
<organism evidence="2 3">
    <name type="scientific">Mycolicibacterium obuense</name>
    <dbReference type="NCBI Taxonomy" id="1807"/>
    <lineage>
        <taxon>Bacteria</taxon>
        <taxon>Bacillati</taxon>
        <taxon>Actinomycetota</taxon>
        <taxon>Actinomycetes</taxon>
        <taxon>Mycobacteriales</taxon>
        <taxon>Mycobacteriaceae</taxon>
        <taxon>Mycolicibacterium</taxon>
    </lineage>
</organism>
<gene>
    <name evidence="2" type="ORF">EUA04_16205</name>
</gene>
<dbReference type="InterPro" id="IPR032466">
    <property type="entry name" value="Metal_Hydrolase"/>
</dbReference>
<keyword evidence="2" id="KW-0378">Hydrolase</keyword>
<dbReference type="RefSeq" id="WP_133414075.1">
    <property type="nucleotide sequence ID" value="NZ_SDLP01000004.1"/>
</dbReference>
<sequence length="391" mass="42447">MPGGELHDVFDGIEAQVPEGLAEHLRTAALIDHHVHGTFSEDIDRSTFEFSINEGSNDPVPPWMTNFDSPLGLSIRRWCAPLLGLPARADAEDYWERRCEFGADELATTMLRAAGVTHWIVDTGFKGDQITTHQRLAELAAGHSSEIVRLERVAEDLLDGGTSPEDYPAAMRAALASAASDPTVVGTKTIVAYRTGFDIDWTRPADADVVDRARALAARPGSARIDDPVLISFGVHEAAAHGLPIQVHVGFGDRDLDLHRCDPLLLLPLLRAMPPVPVLLLHCYPFHRQAGYLAQAFDHVNFDVGLSINYLGTRSSGLVAEALEVAPFAKQLYSSDAFGPPELHVLGSVLWRRAMGVVLGDWIRSGDCAEADAIRIVDMIGAANAQRVYGI</sequence>
<dbReference type="PANTHER" id="PTHR43383:SF2">
    <property type="entry name" value="AMIDOHYDROLASE 2 FAMILY PROTEIN"/>
    <property type="match status" value="1"/>
</dbReference>
<dbReference type="InterPro" id="IPR006680">
    <property type="entry name" value="Amidohydro-rel"/>
</dbReference>
<reference evidence="2 3" key="1">
    <citation type="submission" date="2019-01" db="EMBL/GenBank/DDBJ databases">
        <title>High-quality-draft genome sequences of five non-tuberculosis mycobacteriaceae isolated from a nosocomial environment.</title>
        <authorList>
            <person name="Tiago I."/>
            <person name="Alarico S."/>
            <person name="Pereira S.G."/>
            <person name="Coelho C."/>
            <person name="Maranha A."/>
            <person name="Empadinhas N."/>
        </authorList>
    </citation>
    <scope>NUCLEOTIDE SEQUENCE [LARGE SCALE GENOMIC DNA]</scope>
    <source>
        <strain evidence="2 3">22DIII</strain>
    </source>
</reference>
<dbReference type="EMBL" id="SDLP01000004">
    <property type="protein sequence ID" value="TDL07455.1"/>
    <property type="molecule type" value="Genomic_DNA"/>
</dbReference>
<evidence type="ECO:0000313" key="2">
    <source>
        <dbReference type="EMBL" id="TDL07455.1"/>
    </source>
</evidence>
<dbReference type="Gene3D" id="3.20.20.140">
    <property type="entry name" value="Metal-dependent hydrolases"/>
    <property type="match status" value="1"/>
</dbReference>